<dbReference type="Proteomes" id="UP000824120">
    <property type="component" value="Chromosome 10"/>
</dbReference>
<accession>A0A9J5X5M5</accession>
<sequence length="92" mass="10411">MQVEHVVPDTCFPPCSADILFGLRRLLLVKKNRKSYTFTCNTLLKDKKNFQLVAVKFFFPARLARSVRNLGSGIELTRVESRSTNPSLAVPN</sequence>
<dbReference type="EMBL" id="JACXVP010000010">
    <property type="protein sequence ID" value="KAG5582709.1"/>
    <property type="molecule type" value="Genomic_DNA"/>
</dbReference>
<name>A0A9J5X5M5_SOLCO</name>
<reference evidence="1 2" key="1">
    <citation type="submission" date="2020-09" db="EMBL/GenBank/DDBJ databases">
        <title>De no assembly of potato wild relative species, Solanum commersonii.</title>
        <authorList>
            <person name="Cho K."/>
        </authorList>
    </citation>
    <scope>NUCLEOTIDE SEQUENCE [LARGE SCALE GENOMIC DNA]</scope>
    <source>
        <strain evidence="1">LZ3.2</strain>
        <tissue evidence="1">Leaf</tissue>
    </source>
</reference>
<keyword evidence="2" id="KW-1185">Reference proteome</keyword>
<comment type="caution">
    <text evidence="1">The sequence shown here is derived from an EMBL/GenBank/DDBJ whole genome shotgun (WGS) entry which is preliminary data.</text>
</comment>
<proteinExistence type="predicted"/>
<dbReference type="AlphaFoldDB" id="A0A9J5X5M5"/>
<evidence type="ECO:0000313" key="1">
    <source>
        <dbReference type="EMBL" id="KAG5582709.1"/>
    </source>
</evidence>
<protein>
    <submittedName>
        <fullName evidence="1">Uncharacterized protein</fullName>
    </submittedName>
</protein>
<organism evidence="1 2">
    <name type="scientific">Solanum commersonii</name>
    <name type="common">Commerson's wild potato</name>
    <name type="synonym">Commerson's nightshade</name>
    <dbReference type="NCBI Taxonomy" id="4109"/>
    <lineage>
        <taxon>Eukaryota</taxon>
        <taxon>Viridiplantae</taxon>
        <taxon>Streptophyta</taxon>
        <taxon>Embryophyta</taxon>
        <taxon>Tracheophyta</taxon>
        <taxon>Spermatophyta</taxon>
        <taxon>Magnoliopsida</taxon>
        <taxon>eudicotyledons</taxon>
        <taxon>Gunneridae</taxon>
        <taxon>Pentapetalae</taxon>
        <taxon>asterids</taxon>
        <taxon>lamiids</taxon>
        <taxon>Solanales</taxon>
        <taxon>Solanaceae</taxon>
        <taxon>Solanoideae</taxon>
        <taxon>Solaneae</taxon>
        <taxon>Solanum</taxon>
    </lineage>
</organism>
<gene>
    <name evidence="1" type="ORF">H5410_053336</name>
</gene>
<evidence type="ECO:0000313" key="2">
    <source>
        <dbReference type="Proteomes" id="UP000824120"/>
    </source>
</evidence>